<comment type="pathway">
    <text evidence="2 8">Protein biosynthesis; polypeptide chain elongation.</text>
</comment>
<dbReference type="Gene3D" id="2.40.50.140">
    <property type="entry name" value="Nucleic acid-binding proteins"/>
    <property type="match status" value="2"/>
</dbReference>
<keyword evidence="4 8" id="KW-0963">Cytoplasm</keyword>
<dbReference type="HAMAP" id="MF_00141">
    <property type="entry name" value="EF_P"/>
    <property type="match status" value="1"/>
</dbReference>
<dbReference type="InterPro" id="IPR013185">
    <property type="entry name" value="Transl_elong_KOW-like"/>
</dbReference>
<keyword evidence="6 8" id="KW-0648">Protein biosynthesis</keyword>
<dbReference type="SMART" id="SM01185">
    <property type="entry name" value="EFP"/>
    <property type="match status" value="1"/>
</dbReference>
<evidence type="ECO:0000259" key="12">
    <source>
        <dbReference type="SMART" id="SM01185"/>
    </source>
</evidence>
<dbReference type="InterPro" id="IPR020599">
    <property type="entry name" value="Transl_elong_fac_P/YeiP"/>
</dbReference>
<dbReference type="FunFam" id="2.40.50.140:FF:000004">
    <property type="entry name" value="Elongation factor P"/>
    <property type="match status" value="1"/>
</dbReference>
<evidence type="ECO:0000256" key="6">
    <source>
        <dbReference type="ARBA" id="ARBA00022917"/>
    </source>
</evidence>
<feature type="domain" description="Translation elongation factor P/YeiP central" evidence="12">
    <location>
        <begin position="71"/>
        <end position="125"/>
    </location>
</feature>
<dbReference type="InterPro" id="IPR001059">
    <property type="entry name" value="Transl_elong_P/YeiP_cen"/>
</dbReference>
<comment type="subcellular location">
    <subcellularLocation>
        <location evidence="1 8">Cytoplasm</location>
    </subcellularLocation>
</comment>
<dbReference type="InterPro" id="IPR015365">
    <property type="entry name" value="Elong-fact-P_C"/>
</dbReference>
<dbReference type="SUPFAM" id="SSF50249">
    <property type="entry name" value="Nucleic acid-binding proteins"/>
    <property type="match status" value="2"/>
</dbReference>
<sequence length="191" mass="21426">MASILAGDIRKGTTFEYNNKGVYTVTDFQHVKPGKGAAFVRATLKNVVTGQVLSDITFNPTAKLETAQVETRKMTYSYNDGEFYYFMDPDTFEMTPLNFDQVEDALKYIKENDMVTIKFLYGNAFSVEPENFVELKIIECEPGVKGNTATNAMKNATVETGATIQVPMFIEEGEIIRIDTRSGEYMSRVGK</sequence>
<dbReference type="GO" id="GO:0003746">
    <property type="term" value="F:translation elongation factor activity"/>
    <property type="evidence" value="ECO:0007669"/>
    <property type="project" value="UniProtKB-UniRule"/>
</dbReference>
<name>A0A9D1E6E8_9FIRM</name>
<dbReference type="PANTHER" id="PTHR30053">
    <property type="entry name" value="ELONGATION FACTOR P"/>
    <property type="match status" value="1"/>
</dbReference>
<evidence type="ECO:0000313" key="14">
    <source>
        <dbReference type="Proteomes" id="UP000823913"/>
    </source>
</evidence>
<dbReference type="NCBIfam" id="NF001810">
    <property type="entry name" value="PRK00529.1"/>
    <property type="match status" value="1"/>
</dbReference>
<dbReference type="FunFam" id="2.30.30.30:FF:000003">
    <property type="entry name" value="Elongation factor P"/>
    <property type="match status" value="1"/>
</dbReference>
<reference evidence="13" key="2">
    <citation type="journal article" date="2021" name="PeerJ">
        <title>Extensive microbial diversity within the chicken gut microbiome revealed by metagenomics and culture.</title>
        <authorList>
            <person name="Gilroy R."/>
            <person name="Ravi A."/>
            <person name="Getino M."/>
            <person name="Pursley I."/>
            <person name="Horton D.L."/>
            <person name="Alikhan N.F."/>
            <person name="Baker D."/>
            <person name="Gharbi K."/>
            <person name="Hall N."/>
            <person name="Watson M."/>
            <person name="Adriaenssens E.M."/>
            <person name="Foster-Nyarko E."/>
            <person name="Jarju S."/>
            <person name="Secka A."/>
            <person name="Antonio M."/>
            <person name="Oren A."/>
            <person name="Chaudhuri R.R."/>
            <person name="La Ragione R."/>
            <person name="Hildebrand F."/>
            <person name="Pallen M.J."/>
        </authorList>
    </citation>
    <scope>NUCLEOTIDE SEQUENCE</scope>
    <source>
        <strain evidence="13">ChiW16-3235</strain>
    </source>
</reference>
<evidence type="ECO:0000256" key="2">
    <source>
        <dbReference type="ARBA" id="ARBA00004815"/>
    </source>
</evidence>
<dbReference type="SUPFAM" id="SSF50104">
    <property type="entry name" value="Translation proteins SH3-like domain"/>
    <property type="match status" value="1"/>
</dbReference>
<evidence type="ECO:0000256" key="5">
    <source>
        <dbReference type="ARBA" id="ARBA00022768"/>
    </source>
</evidence>
<dbReference type="AlphaFoldDB" id="A0A9D1E6E8"/>
<reference evidence="13" key="1">
    <citation type="submission" date="2020-10" db="EMBL/GenBank/DDBJ databases">
        <authorList>
            <person name="Gilroy R."/>
        </authorList>
    </citation>
    <scope>NUCLEOTIDE SEQUENCE</scope>
    <source>
        <strain evidence="13">ChiW16-3235</strain>
    </source>
</reference>
<dbReference type="SMART" id="SM00841">
    <property type="entry name" value="Elong-fact-P_C"/>
    <property type="match status" value="1"/>
</dbReference>
<dbReference type="InterPro" id="IPR011768">
    <property type="entry name" value="Transl_elongation_fac_P"/>
</dbReference>
<dbReference type="Pfam" id="PF09285">
    <property type="entry name" value="Elong-fact-P_C"/>
    <property type="match status" value="1"/>
</dbReference>
<dbReference type="FunFam" id="2.40.50.140:FF:000009">
    <property type="entry name" value="Elongation factor P"/>
    <property type="match status" value="1"/>
</dbReference>
<proteinExistence type="inferred from homology"/>
<dbReference type="GO" id="GO:0005829">
    <property type="term" value="C:cytosol"/>
    <property type="evidence" value="ECO:0007669"/>
    <property type="project" value="UniProtKB-ARBA"/>
</dbReference>
<dbReference type="CDD" id="cd05794">
    <property type="entry name" value="S1_EF-P_repeat_2"/>
    <property type="match status" value="1"/>
</dbReference>
<dbReference type="PANTHER" id="PTHR30053:SF12">
    <property type="entry name" value="ELONGATION FACTOR P (EF-P) FAMILY PROTEIN"/>
    <property type="match status" value="1"/>
</dbReference>
<accession>A0A9D1E6E8</accession>
<dbReference type="Gene3D" id="2.30.30.30">
    <property type="match status" value="1"/>
</dbReference>
<dbReference type="PIRSF" id="PIRSF005901">
    <property type="entry name" value="EF-P"/>
    <property type="match status" value="1"/>
</dbReference>
<dbReference type="InterPro" id="IPR012340">
    <property type="entry name" value="NA-bd_OB-fold"/>
</dbReference>
<evidence type="ECO:0000256" key="10">
    <source>
        <dbReference type="RuleBase" id="RU004389"/>
    </source>
</evidence>
<dbReference type="PROSITE" id="PS01275">
    <property type="entry name" value="EFP"/>
    <property type="match status" value="1"/>
</dbReference>
<comment type="similarity">
    <text evidence="3 8 10">Belongs to the elongation factor P family.</text>
</comment>
<evidence type="ECO:0000259" key="11">
    <source>
        <dbReference type="SMART" id="SM00841"/>
    </source>
</evidence>
<dbReference type="Proteomes" id="UP000823913">
    <property type="component" value="Unassembled WGS sequence"/>
</dbReference>
<keyword evidence="5 8" id="KW-0251">Elongation factor</keyword>
<evidence type="ECO:0000313" key="13">
    <source>
        <dbReference type="EMBL" id="HIR67300.1"/>
    </source>
</evidence>
<dbReference type="InterPro" id="IPR014722">
    <property type="entry name" value="Rib_uL2_dom2"/>
</dbReference>
<evidence type="ECO:0000256" key="8">
    <source>
        <dbReference type="HAMAP-Rule" id="MF_00141"/>
    </source>
</evidence>
<evidence type="ECO:0000256" key="3">
    <source>
        <dbReference type="ARBA" id="ARBA00009479"/>
    </source>
</evidence>
<evidence type="ECO:0000256" key="9">
    <source>
        <dbReference type="NCBIfam" id="TIGR00038"/>
    </source>
</evidence>
<dbReference type="EMBL" id="DVHK01000093">
    <property type="protein sequence ID" value="HIR67300.1"/>
    <property type="molecule type" value="Genomic_DNA"/>
</dbReference>
<protein>
    <recommendedName>
        <fullName evidence="8 9">Elongation factor P</fullName>
        <shortName evidence="8">EF-P</shortName>
    </recommendedName>
</protein>
<gene>
    <name evidence="8 13" type="primary">efp</name>
    <name evidence="13" type="ORF">IAB94_04575</name>
</gene>
<dbReference type="GO" id="GO:0043043">
    <property type="term" value="P:peptide biosynthetic process"/>
    <property type="evidence" value="ECO:0007669"/>
    <property type="project" value="InterPro"/>
</dbReference>
<dbReference type="Pfam" id="PF01132">
    <property type="entry name" value="EFP"/>
    <property type="match status" value="1"/>
</dbReference>
<dbReference type="NCBIfam" id="TIGR00038">
    <property type="entry name" value="efp"/>
    <property type="match status" value="1"/>
</dbReference>
<comment type="caution">
    <text evidence="13">The sequence shown here is derived from an EMBL/GenBank/DDBJ whole genome shotgun (WGS) entry which is preliminary data.</text>
</comment>
<dbReference type="CDD" id="cd04470">
    <property type="entry name" value="S1_EF-P_repeat_1"/>
    <property type="match status" value="1"/>
</dbReference>
<comment type="function">
    <text evidence="7 8">Involved in peptide bond synthesis. Stimulates efficient translation and peptide-bond synthesis on native or reconstituted 70S ribosomes in vitro. Probably functions indirectly by altering the affinity of the ribosome for aminoacyl-tRNA, thus increasing their reactivity as acceptors for peptidyl transferase.</text>
</comment>
<evidence type="ECO:0000256" key="7">
    <source>
        <dbReference type="ARBA" id="ARBA00025469"/>
    </source>
</evidence>
<evidence type="ECO:0000256" key="1">
    <source>
        <dbReference type="ARBA" id="ARBA00004496"/>
    </source>
</evidence>
<feature type="domain" description="Elongation factor P C-terminal" evidence="11">
    <location>
        <begin position="133"/>
        <end position="188"/>
    </location>
</feature>
<dbReference type="InterPro" id="IPR013852">
    <property type="entry name" value="Transl_elong_P/YeiP_CS"/>
</dbReference>
<dbReference type="Pfam" id="PF08207">
    <property type="entry name" value="EFP_N"/>
    <property type="match status" value="1"/>
</dbReference>
<evidence type="ECO:0000256" key="4">
    <source>
        <dbReference type="ARBA" id="ARBA00022490"/>
    </source>
</evidence>
<organism evidence="13 14">
    <name type="scientific">Candidatus Coproplasma avicola</name>
    <dbReference type="NCBI Taxonomy" id="2840744"/>
    <lineage>
        <taxon>Bacteria</taxon>
        <taxon>Bacillati</taxon>
        <taxon>Bacillota</taxon>
        <taxon>Clostridia</taxon>
        <taxon>Eubacteriales</taxon>
        <taxon>Candidatus Coproplasma</taxon>
    </lineage>
</organism>
<dbReference type="InterPro" id="IPR008991">
    <property type="entry name" value="Translation_prot_SH3-like_sf"/>
</dbReference>